<feature type="compositionally biased region" description="Low complexity" evidence="1">
    <location>
        <begin position="134"/>
        <end position="160"/>
    </location>
</feature>
<dbReference type="EMBL" id="SOGJ01000022">
    <property type="protein sequence ID" value="TFC97998.1"/>
    <property type="molecule type" value="Genomic_DNA"/>
</dbReference>
<evidence type="ECO:0000256" key="1">
    <source>
        <dbReference type="SAM" id="MobiDB-lite"/>
    </source>
</evidence>
<organism evidence="3 4">
    <name type="scientific">Cryobacterium breve</name>
    <dbReference type="NCBI Taxonomy" id="1259258"/>
    <lineage>
        <taxon>Bacteria</taxon>
        <taxon>Bacillati</taxon>
        <taxon>Actinomycetota</taxon>
        <taxon>Actinomycetes</taxon>
        <taxon>Micrococcales</taxon>
        <taxon>Microbacteriaceae</taxon>
        <taxon>Cryobacterium</taxon>
    </lineage>
</organism>
<dbReference type="InterPro" id="IPR050570">
    <property type="entry name" value="Cell_wall_metabolism_enzyme"/>
</dbReference>
<dbReference type="SUPFAM" id="SSF51261">
    <property type="entry name" value="Duplicated hybrid motif"/>
    <property type="match status" value="1"/>
</dbReference>
<keyword evidence="4" id="KW-1185">Reference proteome</keyword>
<protein>
    <submittedName>
        <fullName evidence="3">M23 family metallopeptidase</fullName>
    </submittedName>
</protein>
<comment type="caution">
    <text evidence="3">The sequence shown here is derived from an EMBL/GenBank/DDBJ whole genome shotgun (WGS) entry which is preliminary data.</text>
</comment>
<dbReference type="RefSeq" id="WP_134363541.1">
    <property type="nucleotide sequence ID" value="NZ_SOGJ01000022.1"/>
</dbReference>
<reference evidence="3 4" key="1">
    <citation type="submission" date="2019-03" db="EMBL/GenBank/DDBJ databases">
        <title>Genomics of glacier-inhabiting Cryobacterium strains.</title>
        <authorList>
            <person name="Liu Q."/>
            <person name="Xin Y.-H."/>
        </authorList>
    </citation>
    <scope>NUCLEOTIDE SEQUENCE [LARGE SCALE GENOMIC DNA]</scope>
    <source>
        <strain evidence="3 4">TMT4-23</strain>
    </source>
</reference>
<accession>A0ABY2IZE1</accession>
<gene>
    <name evidence="3" type="ORF">E3O65_09805</name>
</gene>
<sequence length="396" mass="41770">MSDPLERPLTRRELRERERMELSPLELAEAAVAADEATDTPVEIRTDEILTESVVPLSPDAERLIAAGLHEPDLFLAAPAATPDADDVKQSQAAVSAVTTSTEIPFPTRARRRAEESDPSSTRPRRASARERLAPSVRPKTAAAAPTSPRTTSAAPTGRMRKVAATSMSMVAMAFVALMAVSTSLPAEALLSSADVQAAAQVAQQSTRNEPAQTLAMDGGADTISVERDGYQSKTVAEVAAASGIRMEATFTNNPNGTVQWPFSVGVHIGDQFGFRDCAGCSSNHGGQDFNPGLGAPIQSIADGVVRFAEDGEGSLGVHMIIDHMIDGKLVSSVYAHMVHDSMLFKAGDVVTVGQVIGQVGNTGMSTGPHLHFEIRVGGMSGTKVDPLVWLYANTN</sequence>
<dbReference type="CDD" id="cd12797">
    <property type="entry name" value="M23_peptidase"/>
    <property type="match status" value="1"/>
</dbReference>
<evidence type="ECO:0000313" key="4">
    <source>
        <dbReference type="Proteomes" id="UP000298355"/>
    </source>
</evidence>
<dbReference type="PANTHER" id="PTHR21666:SF270">
    <property type="entry name" value="MUREIN HYDROLASE ACTIVATOR ENVC"/>
    <property type="match status" value="1"/>
</dbReference>
<feature type="domain" description="M23ase beta-sheet core" evidence="2">
    <location>
        <begin position="284"/>
        <end position="387"/>
    </location>
</feature>
<dbReference type="Gene3D" id="2.70.70.10">
    <property type="entry name" value="Glucose Permease (Domain IIA)"/>
    <property type="match status" value="1"/>
</dbReference>
<feature type="compositionally biased region" description="Polar residues" evidence="1">
    <location>
        <begin position="90"/>
        <end position="103"/>
    </location>
</feature>
<dbReference type="Pfam" id="PF01551">
    <property type="entry name" value="Peptidase_M23"/>
    <property type="match status" value="1"/>
</dbReference>
<evidence type="ECO:0000313" key="3">
    <source>
        <dbReference type="EMBL" id="TFC97998.1"/>
    </source>
</evidence>
<name>A0ABY2IZE1_9MICO</name>
<dbReference type="Proteomes" id="UP000298355">
    <property type="component" value="Unassembled WGS sequence"/>
</dbReference>
<evidence type="ECO:0000259" key="2">
    <source>
        <dbReference type="Pfam" id="PF01551"/>
    </source>
</evidence>
<feature type="region of interest" description="Disordered" evidence="1">
    <location>
        <begin position="87"/>
        <end position="160"/>
    </location>
</feature>
<dbReference type="InterPro" id="IPR016047">
    <property type="entry name" value="M23ase_b-sheet_dom"/>
</dbReference>
<dbReference type="InterPro" id="IPR011055">
    <property type="entry name" value="Dup_hybrid_motif"/>
</dbReference>
<dbReference type="PANTHER" id="PTHR21666">
    <property type="entry name" value="PEPTIDASE-RELATED"/>
    <property type="match status" value="1"/>
</dbReference>
<proteinExistence type="predicted"/>